<dbReference type="SMART" id="SM00882">
    <property type="entry name" value="CoA_trans"/>
    <property type="match status" value="1"/>
</dbReference>
<comment type="caution">
    <text evidence="2">The sequence shown here is derived from an EMBL/GenBank/DDBJ whole genome shotgun (WGS) entry which is preliminary data.</text>
</comment>
<evidence type="ECO:0000256" key="1">
    <source>
        <dbReference type="ARBA" id="ARBA00022679"/>
    </source>
</evidence>
<evidence type="ECO:0000313" key="2">
    <source>
        <dbReference type="EMBL" id="TDE03127.1"/>
    </source>
</evidence>
<dbReference type="PANTHER" id="PTHR13707:SF60">
    <property type="entry name" value="ACETATE COA-TRANSFERASE SUBUNIT ALPHA"/>
    <property type="match status" value="1"/>
</dbReference>
<sequence>MTQRTESARVALNKLVQDPSDAVAGIRDGSVVLVGGWGGVGVPDVLIDAVARLGASGLVVATNNCGMGRPADVGLLFRNGQVGRVIATYPVHPAATDFLARFESGEVELELIPQGTLAERLRAAGAGLGGFFTPTGAGTLLTERRETRVIDGLEHVLEPPLRGDFALIRAERSDELGNLRFRYAARGLNPVMAMAARTTVVQVDELVPAGRIHPDDVHLPGIFVDRILVSGGVP</sequence>
<proteinExistence type="predicted"/>
<dbReference type="SUPFAM" id="SSF100950">
    <property type="entry name" value="NagB/RpiA/CoA transferase-like"/>
    <property type="match status" value="1"/>
</dbReference>
<dbReference type="EMBL" id="SMKZ01000033">
    <property type="protein sequence ID" value="TDE03127.1"/>
    <property type="molecule type" value="Genomic_DNA"/>
</dbReference>
<dbReference type="InParanoid" id="A0A4R5CU18"/>
<dbReference type="AlphaFoldDB" id="A0A4R5CU18"/>
<dbReference type="Proteomes" id="UP000294739">
    <property type="component" value="Unassembled WGS sequence"/>
</dbReference>
<evidence type="ECO:0000313" key="3">
    <source>
        <dbReference type="Proteomes" id="UP000294739"/>
    </source>
</evidence>
<keyword evidence="3" id="KW-1185">Reference proteome</keyword>
<name>A0A4R5CU18_9ACTN</name>
<organism evidence="2 3">
    <name type="scientific">Jiangella asiatica</name>
    <dbReference type="NCBI Taxonomy" id="2530372"/>
    <lineage>
        <taxon>Bacteria</taxon>
        <taxon>Bacillati</taxon>
        <taxon>Actinomycetota</taxon>
        <taxon>Actinomycetes</taxon>
        <taxon>Jiangellales</taxon>
        <taxon>Jiangellaceae</taxon>
        <taxon>Jiangella</taxon>
    </lineage>
</organism>
<accession>A0A4R5CU18</accession>
<protein>
    <submittedName>
        <fullName evidence="2">3-oxoacid CoA-transferase subunit A</fullName>
    </submittedName>
</protein>
<gene>
    <name evidence="2" type="ORF">E1269_20950</name>
</gene>
<keyword evidence="1 2" id="KW-0808">Transferase</keyword>
<dbReference type="InterPro" id="IPR037171">
    <property type="entry name" value="NagB/RpiA_transferase-like"/>
</dbReference>
<dbReference type="OrthoDB" id="3369756at2"/>
<dbReference type="NCBIfam" id="TIGR02429">
    <property type="entry name" value="pcaI_scoA_fam"/>
    <property type="match status" value="1"/>
</dbReference>
<dbReference type="InterPro" id="IPR004165">
    <property type="entry name" value="CoA_trans_fam_I"/>
</dbReference>
<reference evidence="2 3" key="1">
    <citation type="submission" date="2019-03" db="EMBL/GenBank/DDBJ databases">
        <title>Draft genome sequences of novel Actinobacteria.</title>
        <authorList>
            <person name="Sahin N."/>
            <person name="Ay H."/>
            <person name="Saygin H."/>
        </authorList>
    </citation>
    <scope>NUCLEOTIDE SEQUENCE [LARGE SCALE GENOMIC DNA]</scope>
    <source>
        <strain evidence="2 3">5K138</strain>
    </source>
</reference>
<dbReference type="GO" id="GO:0008410">
    <property type="term" value="F:CoA-transferase activity"/>
    <property type="evidence" value="ECO:0007669"/>
    <property type="project" value="InterPro"/>
</dbReference>
<dbReference type="PANTHER" id="PTHR13707">
    <property type="entry name" value="KETOACID-COENZYME A TRANSFERASE"/>
    <property type="match status" value="1"/>
</dbReference>
<dbReference type="Gene3D" id="3.40.1080.10">
    <property type="entry name" value="Glutaconate Coenzyme A-transferase"/>
    <property type="match status" value="1"/>
</dbReference>
<dbReference type="FunCoup" id="A0A4R5CU18">
    <property type="interactions" value="43"/>
</dbReference>
<dbReference type="Pfam" id="PF01144">
    <property type="entry name" value="CoA_trans"/>
    <property type="match status" value="1"/>
</dbReference>
<dbReference type="InterPro" id="IPR012792">
    <property type="entry name" value="3-oxoacid_CoA-transf_A"/>
</dbReference>